<dbReference type="InterPro" id="IPR008972">
    <property type="entry name" value="Cupredoxin"/>
</dbReference>
<dbReference type="Proteomes" id="UP000653056">
    <property type="component" value="Unassembled WGS sequence"/>
</dbReference>
<evidence type="ECO:0008006" key="4">
    <source>
        <dbReference type="Google" id="ProtNLM"/>
    </source>
</evidence>
<feature type="transmembrane region" description="Helical" evidence="1">
    <location>
        <begin position="31"/>
        <end position="48"/>
    </location>
</feature>
<accession>A0ABQ2Z8Q1</accession>
<organism evidence="2 3">
    <name type="scientific">Litchfieldella qijiaojingensis</name>
    <dbReference type="NCBI Taxonomy" id="980347"/>
    <lineage>
        <taxon>Bacteria</taxon>
        <taxon>Pseudomonadati</taxon>
        <taxon>Pseudomonadota</taxon>
        <taxon>Gammaproteobacteria</taxon>
        <taxon>Oceanospirillales</taxon>
        <taxon>Halomonadaceae</taxon>
        <taxon>Litchfieldella</taxon>
    </lineage>
</organism>
<keyword evidence="1" id="KW-0812">Transmembrane</keyword>
<dbReference type="EMBL" id="BMXS01000023">
    <property type="protein sequence ID" value="GGY04885.1"/>
    <property type="molecule type" value="Genomic_DNA"/>
</dbReference>
<gene>
    <name evidence="2" type="ORF">GCM10007160_35700</name>
</gene>
<evidence type="ECO:0000256" key="1">
    <source>
        <dbReference type="SAM" id="Phobius"/>
    </source>
</evidence>
<dbReference type="SUPFAM" id="SSF49503">
    <property type="entry name" value="Cupredoxins"/>
    <property type="match status" value="1"/>
</dbReference>
<keyword evidence="3" id="KW-1185">Reference proteome</keyword>
<keyword evidence="1" id="KW-1133">Transmembrane helix</keyword>
<sequence length="165" mass="18859">MRGAAIRYYADDMWPEADVMVFDERKKNRKIVWVGMLMVAALIALTTSETRAETEPYVATIDSDGVQRVRLVGRSYFFESERIQVKAGVPVELVASMEPGLAPHSLVIQSEVMGLDIKEELEREEKVIRFTPEVPGRLVFYCDKKLLFFPSHRDRGMYGVLEVVE</sequence>
<protein>
    <recommendedName>
        <fullName evidence="4">Quinol oxidase</fullName>
    </recommendedName>
</protein>
<evidence type="ECO:0000313" key="3">
    <source>
        <dbReference type="Proteomes" id="UP000653056"/>
    </source>
</evidence>
<proteinExistence type="predicted"/>
<name>A0ABQ2Z8Q1_9GAMM</name>
<reference evidence="3" key="1">
    <citation type="journal article" date="2019" name="Int. J. Syst. Evol. Microbiol.">
        <title>The Global Catalogue of Microorganisms (GCM) 10K type strain sequencing project: providing services to taxonomists for standard genome sequencing and annotation.</title>
        <authorList>
            <consortium name="The Broad Institute Genomics Platform"/>
            <consortium name="The Broad Institute Genome Sequencing Center for Infectious Disease"/>
            <person name="Wu L."/>
            <person name="Ma J."/>
        </authorList>
    </citation>
    <scope>NUCLEOTIDE SEQUENCE [LARGE SCALE GENOMIC DNA]</scope>
    <source>
        <strain evidence="3">KCTC 22228</strain>
    </source>
</reference>
<dbReference type="Gene3D" id="2.60.40.420">
    <property type="entry name" value="Cupredoxins - blue copper proteins"/>
    <property type="match status" value="1"/>
</dbReference>
<keyword evidence="1" id="KW-0472">Membrane</keyword>
<comment type="caution">
    <text evidence="2">The sequence shown here is derived from an EMBL/GenBank/DDBJ whole genome shotgun (WGS) entry which is preliminary data.</text>
</comment>
<evidence type="ECO:0000313" key="2">
    <source>
        <dbReference type="EMBL" id="GGY04885.1"/>
    </source>
</evidence>